<dbReference type="EMBL" id="UYJE01003580">
    <property type="protein sequence ID" value="VDI20393.1"/>
    <property type="molecule type" value="Genomic_DNA"/>
</dbReference>
<feature type="domain" description="Novel STAND NTPase 3" evidence="5">
    <location>
        <begin position="135"/>
        <end position="290"/>
    </location>
</feature>
<feature type="repeat" description="ANK" evidence="3">
    <location>
        <begin position="1459"/>
        <end position="1492"/>
    </location>
</feature>
<comment type="caution">
    <text evidence="6">The sequence shown here is derived from an EMBL/GenBank/DDBJ whole genome shotgun (WGS) entry which is preliminary data.</text>
</comment>
<dbReference type="Proteomes" id="UP000596742">
    <property type="component" value="Unassembled WGS sequence"/>
</dbReference>
<organism evidence="6 7">
    <name type="scientific">Mytilus galloprovincialis</name>
    <name type="common">Mediterranean mussel</name>
    <dbReference type="NCBI Taxonomy" id="29158"/>
    <lineage>
        <taxon>Eukaryota</taxon>
        <taxon>Metazoa</taxon>
        <taxon>Spiralia</taxon>
        <taxon>Lophotrochozoa</taxon>
        <taxon>Mollusca</taxon>
        <taxon>Bivalvia</taxon>
        <taxon>Autobranchia</taxon>
        <taxon>Pteriomorphia</taxon>
        <taxon>Mytilida</taxon>
        <taxon>Mytiloidea</taxon>
        <taxon>Mytilidae</taxon>
        <taxon>Mytilinae</taxon>
        <taxon>Mytilus</taxon>
    </lineage>
</organism>
<dbReference type="SUPFAM" id="SSF48403">
    <property type="entry name" value="Ankyrin repeat"/>
    <property type="match status" value="3"/>
</dbReference>
<proteinExistence type="predicted"/>
<keyword evidence="7" id="KW-1185">Reference proteome</keyword>
<dbReference type="SUPFAM" id="SSF52540">
    <property type="entry name" value="P-loop containing nucleoside triphosphate hydrolases"/>
    <property type="match status" value="1"/>
</dbReference>
<evidence type="ECO:0000313" key="6">
    <source>
        <dbReference type="EMBL" id="VDI20393.1"/>
    </source>
</evidence>
<feature type="repeat" description="ANK" evidence="3">
    <location>
        <begin position="1595"/>
        <end position="1637"/>
    </location>
</feature>
<name>A0A8B6DK64_MYTGA</name>
<evidence type="ECO:0000313" key="7">
    <source>
        <dbReference type="Proteomes" id="UP000596742"/>
    </source>
</evidence>
<dbReference type="SMART" id="SM00248">
    <property type="entry name" value="ANK"/>
    <property type="match status" value="12"/>
</dbReference>
<dbReference type="InterPro" id="IPR036770">
    <property type="entry name" value="Ankyrin_rpt-contain_sf"/>
</dbReference>
<feature type="repeat" description="ANK" evidence="3">
    <location>
        <begin position="1078"/>
        <end position="1119"/>
    </location>
</feature>
<dbReference type="Gene3D" id="1.25.40.20">
    <property type="entry name" value="Ankyrin repeat-containing domain"/>
    <property type="match status" value="6"/>
</dbReference>
<dbReference type="Pfam" id="PF20720">
    <property type="entry name" value="nSTAND3"/>
    <property type="match status" value="1"/>
</dbReference>
<keyword evidence="2 3" id="KW-0040">ANK repeat</keyword>
<evidence type="ECO:0000256" key="1">
    <source>
        <dbReference type="ARBA" id="ARBA00022737"/>
    </source>
</evidence>
<evidence type="ECO:0000256" key="3">
    <source>
        <dbReference type="PROSITE-ProRule" id="PRU00023"/>
    </source>
</evidence>
<protein>
    <recommendedName>
        <fullName evidence="5">Novel STAND NTPase 3 domain-containing protein</fullName>
    </recommendedName>
</protein>
<keyword evidence="1" id="KW-0677">Repeat</keyword>
<dbReference type="PROSITE" id="PS50088">
    <property type="entry name" value="ANK_REPEAT"/>
    <property type="match status" value="3"/>
</dbReference>
<dbReference type="Pfam" id="PF00023">
    <property type="entry name" value="Ank"/>
    <property type="match status" value="4"/>
</dbReference>
<feature type="compositionally biased region" description="Polar residues" evidence="4">
    <location>
        <begin position="1"/>
        <end position="35"/>
    </location>
</feature>
<dbReference type="InterPro" id="IPR049050">
    <property type="entry name" value="nSTAND3"/>
</dbReference>
<gene>
    <name evidence="6" type="ORF">MGAL_10B059658</name>
</gene>
<dbReference type="InterPro" id="IPR002110">
    <property type="entry name" value="Ankyrin_rpt"/>
</dbReference>
<dbReference type="InterPro" id="IPR027417">
    <property type="entry name" value="P-loop_NTPase"/>
</dbReference>
<dbReference type="OrthoDB" id="6091529at2759"/>
<dbReference type="PROSITE" id="PS50297">
    <property type="entry name" value="ANK_REP_REGION"/>
    <property type="match status" value="2"/>
</dbReference>
<sequence length="1740" mass="198099">MDLNTEQSEQNILPEKSSSCSTGDGSQGKRSSVESGSHRVRYTSTASSTEFSYKDEIPLDTVSIMTNFGTDDFHAARDPSVPGDDYSGSSQINVSGKTVLLGETINCIIRNAEEDENKQREEIFKEQFQSVDDVFVETKGYALAKEKLEKNHTVLITGSSGAGTTLIAKKLVNEKILQGFTLKEIDNVAQLRQIHWKNQQIVLMDDLFGYISSRDDENQKLLSEIGFVIEERRRNDGFLYVVMTCRSSVVQRIKACLKSNRVLDKLNIVDLSEFKLSQQERLQILEKHIKRYRPNENVDQTIKQAISKCKLPGYPNCVYMFTRNDRLFNQGKYFFISPTEHVQEEIHVLRINDPDVYALLLFILIKDGEIKEKTLQSLGDNCNEFNLLQNIAHFPSAIQLCRRLHSALKRVDAAFVVQESSTIQFRHSCVLEAMCLSFSQTLENQAVKWLPLDFIVKRIRTDKFEKSNDYEIVTIGPSVFDDLAERFINEIKFGNIAEVCKHEAFTNGRFVTTFCAILEGFLQKDVAMLRFILQVTERENHLGALFNGSLLYWSASLDAELLCSSLLAKHFYDNIKDKFWVRVQASAALVPACWYGFQETLLDSLLQLNADINSSMHKERRSQTHFCDFCTVHDKDGMSGIQASVFTDNLPKYETLAYLLTNRACFKDRSDHKPLIQAIQIYDTTLQSDIKTVAKMTIDALLNGGADVNLKDRHDKTALWYAVCNDNIDIVELLIAKSQFISSQSLLPFSKSFQMMKLIEQHGIDRAFDQTDNSGKSLLHRVQHESLISYFINKGCSLEQRDRYGRTPLFYSSTLAIYKELIASGSSINITDYDDKTIFHFIKRPDILECILSTSSDEDIHQNINKVDKLNRTPIFSWTSLNVLKLFLEHHADVNHQAEKCTASKSETSQGDCIYDVAIDPTKKLTKPSNIYSARFILSLQDSPSEVLSNEARPFDEATNTIYTGQNTSDISSESLSSTKSLNGSISSENNNGENFEDYDTKNYTVAMKLALIGKLTVEIADIFISYGADFSLKDCEDKSILHCLLAPENKIRQVADIVQKVLGASKPKDLLNLQDAYGNTALHLACSCKEINKMSPENKTAVIDILLKNGAKIHLLNINNETPLHCLMKCNCFGKYDALVLIDSYSHGTLNVYCLNQRGEIPLEHLCLILDQSKHFVTDARKSIIFLYKNELFKEYLLSNLDFVFKDCNIVLLDAIVQCCPEILSKGSEELINYLKDRENFLSVRFWVLLSFIDIPERSIWLNQLNLQIEESHSLLRDCILQIHESERLTAVLETLLDHVSDINSLNKDETPLLITALMACRYKRSDTIIHRIVRVFLNLGADPNVQDKDGLTPFNHCILSSARDDRVLKCAELLKEKKAKLDMGNSLLLAADINRLRTKTIKCLPSSVLPYQKDEKGNALHHLILAYSKYGRSFRVSTSSLIALVDRGVDINMYNDDGETPLHVAMKQQVMSHVIIELLRNGADVNKKKRLPVNGNINPGKDCKALHKLEETCLNDESRSAFQYMLLYLDTTNMAVVREMIKYGADPFQKDIHGQNSFHHITSMMRPNSLKILLLLLHKFENSKCDINIQDNYGNTPLHNACTFSNNDKVWCTSLRVAVIRILLAKGVNLNQVNRYRQTPFHLLIFQYHKFVTNYRCENEKFVHNIVALISLFCSYDVDIEINDQENKSALDYVKMWQLNDIKQMMDNDTTPEEVFKKFEVECTTRSTIETIVDSEVN</sequence>
<dbReference type="PANTHER" id="PTHR24126">
    <property type="entry name" value="ANKYRIN REPEAT, PH AND SEC7 DOMAIN CONTAINING PROTEIN SECG-RELATED"/>
    <property type="match status" value="1"/>
</dbReference>
<evidence type="ECO:0000256" key="2">
    <source>
        <dbReference type="ARBA" id="ARBA00023043"/>
    </source>
</evidence>
<reference evidence="6" key="1">
    <citation type="submission" date="2018-11" db="EMBL/GenBank/DDBJ databases">
        <authorList>
            <person name="Alioto T."/>
            <person name="Alioto T."/>
        </authorList>
    </citation>
    <scope>NUCLEOTIDE SEQUENCE</scope>
</reference>
<feature type="region of interest" description="Disordered" evidence="4">
    <location>
        <begin position="1"/>
        <end position="47"/>
    </location>
</feature>
<evidence type="ECO:0000259" key="5">
    <source>
        <dbReference type="Pfam" id="PF20720"/>
    </source>
</evidence>
<accession>A0A8B6DK64</accession>
<evidence type="ECO:0000256" key="4">
    <source>
        <dbReference type="SAM" id="MobiDB-lite"/>
    </source>
</evidence>